<keyword evidence="6" id="KW-1185">Reference proteome</keyword>
<proteinExistence type="predicted"/>
<evidence type="ECO:0000313" key="6">
    <source>
        <dbReference type="Proteomes" id="UP000031524"/>
    </source>
</evidence>
<dbReference type="KEGG" id="chm:B842_04765"/>
<dbReference type="HOGENOM" id="CLU_065200_4_0_11"/>
<evidence type="ECO:0000256" key="2">
    <source>
        <dbReference type="ARBA" id="ARBA00022692"/>
    </source>
</evidence>
<organism evidence="5 6">
    <name type="scientific">Corynebacterium humireducens NBRC 106098 = DSM 45392</name>
    <dbReference type="NCBI Taxonomy" id="1223515"/>
    <lineage>
        <taxon>Bacteria</taxon>
        <taxon>Bacillati</taxon>
        <taxon>Actinomycetota</taxon>
        <taxon>Actinomycetes</taxon>
        <taxon>Mycobacteriales</taxon>
        <taxon>Corynebacteriaceae</taxon>
        <taxon>Corynebacterium</taxon>
    </lineage>
</organism>
<dbReference type="OrthoDB" id="941586at2"/>
<dbReference type="EMBL" id="CP005286">
    <property type="protein sequence ID" value="AJE32804.1"/>
    <property type="molecule type" value="Genomic_DNA"/>
</dbReference>
<protein>
    <recommendedName>
        <fullName evidence="7">Isoprenylcysteine carboxylmethyltransferase family protein</fullName>
    </recommendedName>
</protein>
<dbReference type="GO" id="GO:0012505">
    <property type="term" value="C:endomembrane system"/>
    <property type="evidence" value="ECO:0007669"/>
    <property type="project" value="UniProtKB-SubCell"/>
</dbReference>
<dbReference type="Pfam" id="PF04191">
    <property type="entry name" value="PEMT"/>
    <property type="match status" value="1"/>
</dbReference>
<reference evidence="5 6" key="1">
    <citation type="submission" date="2013-04" db="EMBL/GenBank/DDBJ databases">
        <title>Complete genome sequence of Corynebacterium humireducens DSM 45392(T), isolated from a wastewater-fed microbial fuel cell.</title>
        <authorList>
            <person name="Ruckert C."/>
            <person name="Albersmeier A."/>
            <person name="Kalinowski J."/>
        </authorList>
    </citation>
    <scope>NUCLEOTIDE SEQUENCE [LARGE SCALE GENOMIC DNA]</scope>
    <source>
        <strain evidence="6">MFC-5</strain>
    </source>
</reference>
<dbReference type="STRING" id="1223515.B842_04765"/>
<accession>A0A0B5DAS3</accession>
<evidence type="ECO:0008006" key="7">
    <source>
        <dbReference type="Google" id="ProtNLM"/>
    </source>
</evidence>
<dbReference type="Gene3D" id="1.20.120.1630">
    <property type="match status" value="1"/>
</dbReference>
<comment type="subcellular location">
    <subcellularLocation>
        <location evidence="1">Endomembrane system</location>
        <topology evidence="1">Multi-pass membrane protein</topology>
    </subcellularLocation>
</comment>
<dbReference type="RefSeq" id="WP_040087341.1">
    <property type="nucleotide sequence ID" value="NZ_BCSU01000007.1"/>
</dbReference>
<keyword evidence="2" id="KW-0812">Transmembrane</keyword>
<dbReference type="Proteomes" id="UP000031524">
    <property type="component" value="Chromosome"/>
</dbReference>
<gene>
    <name evidence="5" type="ORF">B842_04765</name>
</gene>
<dbReference type="AlphaFoldDB" id="A0A0B5DAS3"/>
<keyword evidence="4" id="KW-0472">Membrane</keyword>
<dbReference type="InterPro" id="IPR007318">
    <property type="entry name" value="Phopholipid_MeTrfase"/>
</dbReference>
<evidence type="ECO:0000313" key="5">
    <source>
        <dbReference type="EMBL" id="AJE32804.1"/>
    </source>
</evidence>
<evidence type="ECO:0000256" key="3">
    <source>
        <dbReference type="ARBA" id="ARBA00022989"/>
    </source>
</evidence>
<evidence type="ECO:0000256" key="1">
    <source>
        <dbReference type="ARBA" id="ARBA00004127"/>
    </source>
</evidence>
<keyword evidence="3" id="KW-1133">Transmembrane helix</keyword>
<evidence type="ECO:0000256" key="4">
    <source>
        <dbReference type="ARBA" id="ARBA00023136"/>
    </source>
</evidence>
<sequence length="142" mass="14875">MRIPPAGLFVLAAGAQLLHGRLSTPRLTLAAPLLAASGALGVAALGGFARAGTTFDPVRIDRASALVTDGVLAHTRNPMYLALAGALVAHALARGSWPGLLPVAGFVWAVDRGQVAAEEAVLRERFGPEYEAYARRVPRWIT</sequence>
<name>A0A0B5DAS3_9CORY</name>